<feature type="region of interest" description="Disordered" evidence="1">
    <location>
        <begin position="1022"/>
        <end position="1061"/>
    </location>
</feature>
<keyword evidence="3" id="KW-1185">Reference proteome</keyword>
<proteinExistence type="predicted"/>
<dbReference type="Gene3D" id="3.40.50.300">
    <property type="entry name" value="P-loop containing nucleotide triphosphate hydrolases"/>
    <property type="match status" value="2"/>
</dbReference>
<dbReference type="EMBL" id="AP012057">
    <property type="protein sequence ID" value="BAN04229.1"/>
    <property type="molecule type" value="Genomic_DNA"/>
</dbReference>
<evidence type="ECO:0008006" key="4">
    <source>
        <dbReference type="Google" id="ProtNLM"/>
    </source>
</evidence>
<dbReference type="Proteomes" id="UP000011863">
    <property type="component" value="Chromosome"/>
</dbReference>
<dbReference type="AlphaFoldDB" id="A0A6C7EGH3"/>
<dbReference type="InterPro" id="IPR027417">
    <property type="entry name" value="P-loop_NTPase"/>
</dbReference>
<protein>
    <recommendedName>
        <fullName evidence="4">FtsK domain-containing protein</fullName>
    </recommendedName>
</protein>
<accession>A0A6C7EGH3</accession>
<evidence type="ECO:0000256" key="1">
    <source>
        <dbReference type="SAM" id="MobiDB-lite"/>
    </source>
</evidence>
<sequence length="1084" mass="115162">MDVVVRTPHGDADIDIVSAPGTTTLGDLITAVTGQAPPAVARVDDRTVNASQTLTSLGLMVGSVIDANAPDPHDTKPDDVRVNLQQLTGRGAGSIRSLSSGRFRIGPGRRLNASEMIEAPVETEAFEIDVQRNGSVEVTPGPRVGGALGVMTPTLDQKLFDRELPWTSGRLSVGGRLFELENPALAPPRRTLPDPDHRGAVPFQRQPRIAGIPELLAVSAKRRAASAGQGLWARRRTDPGAYTLPFGILPDDHTVAVVDFLRHRGAALVGSDRFGAGLARTLLVEAATQYGPSDLEIVIASTPERLGQWDWAKWLPHLRHGDPSAPPALFAERLDLETWAASITGRPQVDAFSARREAAAASDDGTPNRWTAPSSVTAAAVTTLLVLDDISLWSRRDSPLRNVLVDPPAHLRIIALCGGMHEAPGMCSALVEERLPVDVVADAGDDLGSTSLYGSLATLHLRIGQSPEEVSDIRPAFVEPVLATEIARSLAPLDDLDVTRPPQIPTRFAPPSLAELIDIQAATDAQANGLTVALGLVEQSGPAGIGSVVAERRPVRVDLAESRVTLVSAPDRETHDTLVAAAILGATAVRRTEQLSVLTVGSRRPSWHGEIPHIAGHVDRSTPDDPARLVHRVAHVLTQQPGLEVLVVIEDAFTTPQPSGSDDRVVPNSLLTGMLELAESLSRVHLLITTEHPVASLPDSIRNRCGITIDVGGSADEPRGTVTSEHAEVRFVAPTRLGGPSELDVTPILDANALLIRPCVHGRAMTPLERRVGRSAPRAASSDQYDPATQQIAQRIAAETTTLDDGSGLPEGGLLPPPLPTSVDLGSLLATHDGDGIPLGLLDRPEQADNEAYWWAPGPHGSLLAIGSPRSGMTQLADLLAVGIAARLSTDDLRVFVIEPLPQRRRAYDALPHTVAAVSTDEHHAAQRVVSTVAELLEMRRSGELAEEAAVLLVIGDLARLIRWLPDDQRDDVLETLATIGSDGPALGVNLVCITTRVDDLGPLVRLSGDRLVGTVSEASDRTRLGVPAPGPADRHPGRCWSADADRRLQLATPPDSVEHEVARLAPEMGAEPRAAAAHERRPG</sequence>
<evidence type="ECO:0000313" key="3">
    <source>
        <dbReference type="Proteomes" id="UP000011863"/>
    </source>
</evidence>
<dbReference type="KEGG" id="aym:YM304_39150"/>
<reference evidence="2 3" key="1">
    <citation type="journal article" date="2013" name="Int. J. Syst. Evol. Microbiol.">
        <title>Ilumatobacter nonamiense sp. nov. and Ilumatobacter coccineum sp. nov., isolated from seashore sand.</title>
        <authorList>
            <person name="Matsumoto A."/>
            <person name="Kasai H."/>
            <person name="Matsuo Y."/>
            <person name="Shizuri Y."/>
            <person name="Ichikawa N."/>
            <person name="Fujita N."/>
            <person name="Omura S."/>
            <person name="Takahashi Y."/>
        </authorList>
    </citation>
    <scope>NUCLEOTIDE SEQUENCE [LARGE SCALE GENOMIC DNA]</scope>
    <source>
        <strain evidence="3">NBRC 103263 / KCTC 29153 / YM16-304</strain>
    </source>
</reference>
<dbReference type="RefSeq" id="WP_015443476.1">
    <property type="nucleotide sequence ID" value="NC_020520.1"/>
</dbReference>
<evidence type="ECO:0000313" key="2">
    <source>
        <dbReference type="EMBL" id="BAN04229.1"/>
    </source>
</evidence>
<name>A0A6C7EGH3_ILUCY</name>
<feature type="region of interest" description="Disordered" evidence="1">
    <location>
        <begin position="768"/>
        <end position="789"/>
    </location>
</feature>
<gene>
    <name evidence="2" type="ORF">YM304_39150</name>
</gene>
<organism evidence="2 3">
    <name type="scientific">Ilumatobacter coccineus (strain NBRC 103263 / KCTC 29153 / YM16-304)</name>
    <dbReference type="NCBI Taxonomy" id="1313172"/>
    <lineage>
        <taxon>Bacteria</taxon>
        <taxon>Bacillati</taxon>
        <taxon>Actinomycetota</taxon>
        <taxon>Acidimicrobiia</taxon>
        <taxon>Acidimicrobiales</taxon>
        <taxon>Ilumatobacteraceae</taxon>
        <taxon>Ilumatobacter</taxon>
    </lineage>
</organism>